<name>A0A918TKV8_9RHOB</name>
<dbReference type="CDD" id="cd17511">
    <property type="entry name" value="YbjN_AmyR-like"/>
    <property type="match status" value="1"/>
</dbReference>
<dbReference type="AlphaFoldDB" id="A0A918TKV8"/>
<feature type="chain" id="PRO_5036834405" description="YbjN domain-containing protein" evidence="2">
    <location>
        <begin position="25"/>
        <end position="207"/>
    </location>
</feature>
<keyword evidence="4" id="KW-1185">Reference proteome</keyword>
<protein>
    <recommendedName>
        <fullName evidence="5">YbjN domain-containing protein</fullName>
    </recommendedName>
</protein>
<comment type="caution">
    <text evidence="3">The sequence shown here is derived from an EMBL/GenBank/DDBJ whole genome shotgun (WGS) entry which is preliminary data.</text>
</comment>
<sequence>MLARILTIGMGLALVPLAFDTAKAQTTGSVHGGGTRTSPFGAGGNAPGTQQPPPEQAPPAQQQTGAPAGGGGEIIITGEDPQLITDLLQEWGYKAKLTDDGEGNPKIESAIAGVNYQIYFYGCQSGQACSSIELSSGFNLENGIGLDVMNDWHSKKRYTRAYLDDNQDPWLSMDINLYGGGITSATFQDNIYLWESLVSDFKTQINW</sequence>
<reference evidence="3" key="1">
    <citation type="journal article" date="2014" name="Int. J. Syst. Evol. Microbiol.">
        <title>Complete genome sequence of Corynebacterium casei LMG S-19264T (=DSM 44701T), isolated from a smear-ripened cheese.</title>
        <authorList>
            <consortium name="US DOE Joint Genome Institute (JGI-PGF)"/>
            <person name="Walter F."/>
            <person name="Albersmeier A."/>
            <person name="Kalinowski J."/>
            <person name="Ruckert C."/>
        </authorList>
    </citation>
    <scope>NUCLEOTIDE SEQUENCE</scope>
    <source>
        <strain evidence="3">KCTC 23310</strain>
    </source>
</reference>
<accession>A0A918TKV8</accession>
<proteinExistence type="predicted"/>
<gene>
    <name evidence="3" type="ORF">GCM10007315_13770</name>
</gene>
<reference evidence="3" key="2">
    <citation type="submission" date="2020-09" db="EMBL/GenBank/DDBJ databases">
        <authorList>
            <person name="Sun Q."/>
            <person name="Kim S."/>
        </authorList>
    </citation>
    <scope>NUCLEOTIDE SEQUENCE</scope>
    <source>
        <strain evidence="3">KCTC 23310</strain>
    </source>
</reference>
<feature type="compositionally biased region" description="Gly residues" evidence="1">
    <location>
        <begin position="30"/>
        <end position="46"/>
    </location>
</feature>
<evidence type="ECO:0000256" key="1">
    <source>
        <dbReference type="SAM" id="MobiDB-lite"/>
    </source>
</evidence>
<evidence type="ECO:0008006" key="5">
    <source>
        <dbReference type="Google" id="ProtNLM"/>
    </source>
</evidence>
<evidence type="ECO:0000256" key="2">
    <source>
        <dbReference type="SAM" id="SignalP"/>
    </source>
</evidence>
<dbReference type="Pfam" id="PF10722">
    <property type="entry name" value="YbjN"/>
    <property type="match status" value="1"/>
</dbReference>
<evidence type="ECO:0000313" key="4">
    <source>
        <dbReference type="Proteomes" id="UP000638981"/>
    </source>
</evidence>
<dbReference type="EMBL" id="BMYJ01000004">
    <property type="protein sequence ID" value="GHC52528.1"/>
    <property type="molecule type" value="Genomic_DNA"/>
</dbReference>
<evidence type="ECO:0000313" key="3">
    <source>
        <dbReference type="EMBL" id="GHC52528.1"/>
    </source>
</evidence>
<keyword evidence="2" id="KW-0732">Signal</keyword>
<dbReference type="RefSeq" id="WP_189410913.1">
    <property type="nucleotide sequence ID" value="NZ_BMYJ01000004.1"/>
</dbReference>
<dbReference type="InterPro" id="IPR019660">
    <property type="entry name" value="Put_sensory_transdc_reg_YbjN"/>
</dbReference>
<organism evidence="3 4">
    <name type="scientific">Neogemmobacter tilapiae</name>
    <dbReference type="NCBI Taxonomy" id="875041"/>
    <lineage>
        <taxon>Bacteria</taxon>
        <taxon>Pseudomonadati</taxon>
        <taxon>Pseudomonadota</taxon>
        <taxon>Alphaproteobacteria</taxon>
        <taxon>Rhodobacterales</taxon>
        <taxon>Paracoccaceae</taxon>
        <taxon>Neogemmobacter</taxon>
    </lineage>
</organism>
<feature type="region of interest" description="Disordered" evidence="1">
    <location>
        <begin position="26"/>
        <end position="75"/>
    </location>
</feature>
<dbReference type="Proteomes" id="UP000638981">
    <property type="component" value="Unassembled WGS sequence"/>
</dbReference>
<feature type="signal peptide" evidence="2">
    <location>
        <begin position="1"/>
        <end position="24"/>
    </location>
</feature>